<dbReference type="Gene3D" id="1.10.245.10">
    <property type="entry name" value="SWIB/MDM2 domain"/>
    <property type="match status" value="1"/>
</dbReference>
<dbReference type="InterPro" id="IPR036885">
    <property type="entry name" value="SWIB_MDM2_dom_sf"/>
</dbReference>
<feature type="compositionally biased region" description="Basic and acidic residues" evidence="1">
    <location>
        <begin position="89"/>
        <end position="112"/>
    </location>
</feature>
<feature type="domain" description="DM2" evidence="3">
    <location>
        <begin position="236"/>
        <end position="275"/>
    </location>
</feature>
<name>A0A1D6I7K2_MAIZE</name>
<dbReference type="ExpressionAtlas" id="A0A1D6I7K2">
    <property type="expression patterns" value="baseline and differential"/>
</dbReference>
<dbReference type="Pfam" id="PF02201">
    <property type="entry name" value="SWIB"/>
    <property type="match status" value="1"/>
</dbReference>
<reference evidence="4" key="1">
    <citation type="submission" date="2015-12" db="EMBL/GenBank/DDBJ databases">
        <title>Update maize B73 reference genome by single molecule sequencing technologies.</title>
        <authorList>
            <consortium name="Maize Genome Sequencing Project"/>
            <person name="Ware D."/>
        </authorList>
    </citation>
    <scope>NUCLEOTIDE SEQUENCE [LARGE SCALE GENOMIC DNA]</scope>
    <source>
        <tissue evidence="4">Seedling</tissue>
    </source>
</reference>
<dbReference type="SUPFAM" id="SSF47592">
    <property type="entry name" value="SWIB/MDM2 domain"/>
    <property type="match status" value="1"/>
</dbReference>
<evidence type="ECO:0000256" key="2">
    <source>
        <dbReference type="SAM" id="Phobius"/>
    </source>
</evidence>
<sequence length="294" mass="34071">MNSTDCFSRCVERHVYSSYDEFLRLHEDEFHASRSQDSRRPKIVYQFVLVFLFVGMPDSNELMFNTEQPTYNFGAYKNSKLRKRSKRKRIEEAPPKESAREKKRSEKERRAQLDSIHVKSEAAARSCLAFRWIYLANGMWIRSRGNEPCSQVYSISVAMLLTTVVSVLLFSFHNNVLNFSVVSISVYLHSVGKLQPHCNKVYKRFAMRKNKFMGSNKVTIAVCIETVLCLELRKTLHGLQNQDKKTDINCDATLRSLFGGRDKVGMLEISKLLSRDFPKISKLLWSMEPGMALW</sequence>
<accession>A0A1D6I7K2</accession>
<keyword evidence="2" id="KW-0472">Membrane</keyword>
<evidence type="ECO:0000313" key="4">
    <source>
        <dbReference type="EMBL" id="ONM56029.1"/>
    </source>
</evidence>
<dbReference type="AlphaFoldDB" id="A0A1D6I7K2"/>
<keyword evidence="2" id="KW-1133">Transmembrane helix</keyword>
<gene>
    <name evidence="4" type="ORF">ZEAMMB73_Zm00001d020979</name>
</gene>
<evidence type="ECO:0000256" key="1">
    <source>
        <dbReference type="SAM" id="MobiDB-lite"/>
    </source>
</evidence>
<dbReference type="InterPro" id="IPR003121">
    <property type="entry name" value="SWIB_MDM2_domain"/>
</dbReference>
<dbReference type="CDD" id="cd10567">
    <property type="entry name" value="SWIB-MDM2_like"/>
    <property type="match status" value="1"/>
</dbReference>
<feature type="transmembrane region" description="Helical" evidence="2">
    <location>
        <begin position="152"/>
        <end position="170"/>
    </location>
</feature>
<evidence type="ECO:0000259" key="3">
    <source>
        <dbReference type="Pfam" id="PF02201"/>
    </source>
</evidence>
<dbReference type="EMBL" id="CM007650">
    <property type="protein sequence ID" value="ONM56029.1"/>
    <property type="molecule type" value="Genomic_DNA"/>
</dbReference>
<keyword evidence="2" id="KW-0812">Transmembrane</keyword>
<protein>
    <recommendedName>
        <fullName evidence="3">DM2 domain-containing protein</fullName>
    </recommendedName>
</protein>
<organism evidence="4">
    <name type="scientific">Zea mays</name>
    <name type="common">Maize</name>
    <dbReference type="NCBI Taxonomy" id="4577"/>
    <lineage>
        <taxon>Eukaryota</taxon>
        <taxon>Viridiplantae</taxon>
        <taxon>Streptophyta</taxon>
        <taxon>Embryophyta</taxon>
        <taxon>Tracheophyta</taxon>
        <taxon>Spermatophyta</taxon>
        <taxon>Magnoliopsida</taxon>
        <taxon>Liliopsida</taxon>
        <taxon>Poales</taxon>
        <taxon>Poaceae</taxon>
        <taxon>PACMAD clade</taxon>
        <taxon>Panicoideae</taxon>
        <taxon>Andropogonodae</taxon>
        <taxon>Andropogoneae</taxon>
        <taxon>Tripsacinae</taxon>
        <taxon>Zea</taxon>
    </lineage>
</organism>
<proteinExistence type="predicted"/>
<feature type="region of interest" description="Disordered" evidence="1">
    <location>
        <begin position="82"/>
        <end position="112"/>
    </location>
</feature>